<protein>
    <submittedName>
        <fullName evidence="2">LPS-assembly protein LptD</fullName>
    </submittedName>
</protein>
<accession>A0A7V6CML3</accession>
<comment type="caution">
    <text evidence="2">The sequence shown here is derived from an EMBL/GenBank/DDBJ whole genome shotgun (WGS) entry which is preliminary data.</text>
</comment>
<dbReference type="InterPro" id="IPR050218">
    <property type="entry name" value="LptD"/>
</dbReference>
<feature type="domain" description="LPS-assembly protein LptD central" evidence="1">
    <location>
        <begin position="178"/>
        <end position="519"/>
    </location>
</feature>
<dbReference type="InterPro" id="IPR045659">
    <property type="entry name" value="LptD_2"/>
</dbReference>
<dbReference type="EMBL" id="DTHS01000014">
    <property type="protein sequence ID" value="HHR48291.1"/>
    <property type="molecule type" value="Genomic_DNA"/>
</dbReference>
<proteinExistence type="predicted"/>
<evidence type="ECO:0000313" key="2">
    <source>
        <dbReference type="EMBL" id="HHR48291.1"/>
    </source>
</evidence>
<name>A0A7V6CML3_UNCW3</name>
<gene>
    <name evidence="2" type="ORF">ENV79_01430</name>
</gene>
<dbReference type="Pfam" id="PF19838">
    <property type="entry name" value="LptD_2"/>
    <property type="match status" value="1"/>
</dbReference>
<dbReference type="GO" id="GO:1990351">
    <property type="term" value="C:transporter complex"/>
    <property type="evidence" value="ECO:0007669"/>
    <property type="project" value="TreeGrafter"/>
</dbReference>
<reference evidence="2" key="1">
    <citation type="journal article" date="2020" name="mSystems">
        <title>Genome- and Community-Level Interaction Insights into Carbon Utilization and Element Cycling Functions of Hydrothermarchaeota in Hydrothermal Sediment.</title>
        <authorList>
            <person name="Zhou Z."/>
            <person name="Liu Y."/>
            <person name="Xu W."/>
            <person name="Pan J."/>
            <person name="Luo Z.H."/>
            <person name="Li M."/>
        </authorList>
    </citation>
    <scope>NUCLEOTIDE SEQUENCE [LARGE SCALE GENOMIC DNA]</scope>
    <source>
        <strain evidence="2">SpSt-791</strain>
    </source>
</reference>
<evidence type="ECO:0000259" key="1">
    <source>
        <dbReference type="Pfam" id="PF19838"/>
    </source>
</evidence>
<dbReference type="AlphaFoldDB" id="A0A7V6CML3"/>
<dbReference type="PANTHER" id="PTHR30189">
    <property type="entry name" value="LPS-ASSEMBLY PROTEIN"/>
    <property type="match status" value="1"/>
</dbReference>
<organism evidence="2">
    <name type="scientific">candidate division WOR-3 bacterium</name>
    <dbReference type="NCBI Taxonomy" id="2052148"/>
    <lineage>
        <taxon>Bacteria</taxon>
        <taxon>Bacteria division WOR-3</taxon>
    </lineage>
</organism>
<sequence>MNSRLLFLLLFLFFKNSYSQKDTTEIVFYGGKKIFYYPEKELVILLDSAFVRYSFYEVLACSIVYDLKNQLLQAYQKGRPVIFLTERETIVGEELHFNVNSKKGMMKKANTKIAKGFFYADELWLIREKVLHAINCQYTTCELRPPHYYFFAKKVKILVDDLAIVEPISLHFFSFKPPTIVAPFWFFPIGEKRKSGLLPFRAGRSKEEGFYFKRVAYYLVINDHADLTFYLDLMQKKGIMPRIEGIYNYLPLAFGKFQGAFIKEGKRNRYSFTLQHQSKFFFKTDLNSKIDYQSDAQFIQDYAEEKIEWLRNEIYSTINIKKIYKNFGQASINLENQKDFANNIETFLLPSCFFGLVSRPLIKNVVNFSPSIKFDNRYQILKDTIKNYEQKISGNLGLSFSPKIIKNFSFSNNLAYQKRKELVKNNVKEDYSIFKINNNFAFYQSFFNTLNISENINYFEEFKFFKDSTKITATYPLAINCGITLYRIFLFPFFSLKGFLHTFNPNISLHYEPTVKNNKPVFKERPAVLFLSFNVQNSFNIKYLKKEEEIKRDFLILNLSSSYDFLKAKLSPIAMNGDIRIFEEKNLFLSSSFSFLYNSEEKLWDYSFTNSLSGQWGIWKTCSLAINIAHNLSKNFQMFQVFGFINFLKIKINYGFGYNAKEKRLTDYSISLWKDLHCWEGLFNFSQFGSVWRYDFKLRIKEIPEVALGKDIFGFLLK</sequence>
<dbReference type="GO" id="GO:0009279">
    <property type="term" value="C:cell outer membrane"/>
    <property type="evidence" value="ECO:0007669"/>
    <property type="project" value="TreeGrafter"/>
</dbReference>
<dbReference type="PANTHER" id="PTHR30189:SF1">
    <property type="entry name" value="LPS-ASSEMBLY PROTEIN LPTD"/>
    <property type="match status" value="1"/>
</dbReference>